<dbReference type="InterPro" id="IPR002934">
    <property type="entry name" value="Polymerase_NTP_transf_dom"/>
</dbReference>
<sequence length="277" mass="29674">MAVAAEHARALVKVSGVVGVVVGGSHARGTADENSDLDLGIYYREPLDVDALRDLASAITGRPTEVAKPGGWGPWVNGGAWLDVEDALGWPGGRVDWILRDLERVDHEVSRALRGEFSLHHQAGHPFGFLSTIYVGEAAVARVVADPHGALAKLQARTTPYPEALRQAMVRWLWEAEFSVEIARKPVKRGDAAYVSMCLAHAVGIMAHALHARDGQWVLNEKGLIDAAGRLPCAPADFARRAHAVCGGVGVEDVLDLEGRVRLAAELLADVRRATTG</sequence>
<dbReference type="Proteomes" id="UP000256485">
    <property type="component" value="Unassembled WGS sequence"/>
</dbReference>
<evidence type="ECO:0000313" key="3">
    <source>
        <dbReference type="EMBL" id="REF34685.1"/>
    </source>
</evidence>
<feature type="domain" description="Polymerase nucleotidyl transferase" evidence="1">
    <location>
        <begin position="9"/>
        <end position="50"/>
    </location>
</feature>
<dbReference type="OrthoDB" id="5176171at2"/>
<dbReference type="InterPro" id="IPR043519">
    <property type="entry name" value="NT_sf"/>
</dbReference>
<dbReference type="Gene3D" id="3.30.460.10">
    <property type="entry name" value="Beta Polymerase, domain 2"/>
    <property type="match status" value="1"/>
</dbReference>
<feature type="domain" description="DUF4037" evidence="2">
    <location>
        <begin position="139"/>
        <end position="217"/>
    </location>
</feature>
<name>A0A3D9V6M4_THECX</name>
<comment type="caution">
    <text evidence="3">The sequence shown here is derived from an EMBL/GenBank/DDBJ whole genome shotgun (WGS) entry which is preliminary data.</text>
</comment>
<dbReference type="Pfam" id="PF13228">
    <property type="entry name" value="DUF4037"/>
    <property type="match status" value="1"/>
</dbReference>
<keyword evidence="3" id="KW-0808">Transferase</keyword>
<evidence type="ECO:0000259" key="2">
    <source>
        <dbReference type="Pfam" id="PF13228"/>
    </source>
</evidence>
<dbReference type="EMBL" id="QTUC01000001">
    <property type="protein sequence ID" value="REF34685.1"/>
    <property type="molecule type" value="Genomic_DNA"/>
</dbReference>
<gene>
    <name evidence="3" type="ORF">DFJ64_0048</name>
</gene>
<accession>A0A3D9V6M4</accession>
<dbReference type="AlphaFoldDB" id="A0A3D9V6M4"/>
<protein>
    <submittedName>
        <fullName evidence="3">Putative nucleotidyltransferase</fullName>
    </submittedName>
</protein>
<dbReference type="Pfam" id="PF01909">
    <property type="entry name" value="NTP_transf_2"/>
    <property type="match status" value="1"/>
</dbReference>
<proteinExistence type="predicted"/>
<evidence type="ECO:0000259" key="1">
    <source>
        <dbReference type="Pfam" id="PF01909"/>
    </source>
</evidence>
<reference evidence="3 4" key="1">
    <citation type="submission" date="2018-08" db="EMBL/GenBank/DDBJ databases">
        <title>Sequencing the genomes of 1000 actinobacteria strains.</title>
        <authorList>
            <person name="Klenk H.-P."/>
        </authorList>
    </citation>
    <scope>NUCLEOTIDE SEQUENCE [LARGE SCALE GENOMIC DNA]</scope>
    <source>
        <strain evidence="3 4">DSM 22891</strain>
    </source>
</reference>
<dbReference type="SUPFAM" id="SSF81301">
    <property type="entry name" value="Nucleotidyltransferase"/>
    <property type="match status" value="1"/>
</dbReference>
<evidence type="ECO:0000313" key="4">
    <source>
        <dbReference type="Proteomes" id="UP000256485"/>
    </source>
</evidence>
<dbReference type="GO" id="GO:0016779">
    <property type="term" value="F:nucleotidyltransferase activity"/>
    <property type="evidence" value="ECO:0007669"/>
    <property type="project" value="InterPro"/>
</dbReference>
<dbReference type="InterPro" id="IPR025117">
    <property type="entry name" value="DUF4037"/>
</dbReference>
<dbReference type="CDD" id="cd05403">
    <property type="entry name" value="NT_KNTase_like"/>
    <property type="match status" value="1"/>
</dbReference>
<organism evidence="3 4">
    <name type="scientific">Thermasporomyces composti</name>
    <dbReference type="NCBI Taxonomy" id="696763"/>
    <lineage>
        <taxon>Bacteria</taxon>
        <taxon>Bacillati</taxon>
        <taxon>Actinomycetota</taxon>
        <taxon>Actinomycetes</taxon>
        <taxon>Propionibacteriales</taxon>
        <taxon>Nocardioidaceae</taxon>
        <taxon>Thermasporomyces</taxon>
    </lineage>
</organism>
<keyword evidence="4" id="KW-1185">Reference proteome</keyword>